<keyword evidence="1" id="KW-0812">Transmembrane</keyword>
<evidence type="ECO:0000313" key="2">
    <source>
        <dbReference type="EMBL" id="OAF64219.1"/>
    </source>
</evidence>
<keyword evidence="1" id="KW-1133">Transmembrane helix</keyword>
<dbReference type="OrthoDB" id="10255449at2759"/>
<organism evidence="2 3">
    <name type="scientific">Intoshia linei</name>
    <dbReference type="NCBI Taxonomy" id="1819745"/>
    <lineage>
        <taxon>Eukaryota</taxon>
        <taxon>Metazoa</taxon>
        <taxon>Spiralia</taxon>
        <taxon>Lophotrochozoa</taxon>
        <taxon>Mesozoa</taxon>
        <taxon>Orthonectida</taxon>
        <taxon>Rhopaluridae</taxon>
        <taxon>Intoshia</taxon>
    </lineage>
</organism>
<keyword evidence="3" id="KW-1185">Reference proteome</keyword>
<dbReference type="Proteomes" id="UP000078046">
    <property type="component" value="Unassembled WGS sequence"/>
</dbReference>
<sequence>MISSLAGNIIPAIATTNAVVSGLVVLKMLEVCRKKTIKLPKDVPKHTIFAKKPMSYGRIIYSCTTCPPNEHCYVCKDKNEISLKINFDKVSLKYFQDVVMYQL</sequence>
<accession>A0A177AQF8</accession>
<comment type="caution">
    <text evidence="2">The sequence shown here is derived from an EMBL/GenBank/DDBJ whole genome shotgun (WGS) entry which is preliminary data.</text>
</comment>
<reference evidence="2 3" key="1">
    <citation type="submission" date="2016-04" db="EMBL/GenBank/DDBJ databases">
        <title>The genome of Intoshia linei affirms orthonectids as highly simplified spiralians.</title>
        <authorList>
            <person name="Mikhailov K.V."/>
            <person name="Slusarev G.S."/>
            <person name="Nikitin M.A."/>
            <person name="Logacheva M.D."/>
            <person name="Penin A."/>
            <person name="Aleoshin V."/>
            <person name="Panchin Y.V."/>
        </authorList>
    </citation>
    <scope>NUCLEOTIDE SEQUENCE [LARGE SCALE GENOMIC DNA]</scope>
    <source>
        <strain evidence="2">Intl2013</strain>
        <tissue evidence="2">Whole animal</tissue>
    </source>
</reference>
<proteinExistence type="predicted"/>
<feature type="transmembrane region" description="Helical" evidence="1">
    <location>
        <begin position="6"/>
        <end position="26"/>
    </location>
</feature>
<evidence type="ECO:0000313" key="3">
    <source>
        <dbReference type="Proteomes" id="UP000078046"/>
    </source>
</evidence>
<dbReference type="EMBL" id="LWCA01002019">
    <property type="protein sequence ID" value="OAF64219.1"/>
    <property type="molecule type" value="Genomic_DNA"/>
</dbReference>
<dbReference type="SUPFAM" id="SSF69572">
    <property type="entry name" value="Activating enzymes of the ubiquitin-like proteins"/>
    <property type="match status" value="1"/>
</dbReference>
<dbReference type="Gene3D" id="3.40.50.720">
    <property type="entry name" value="NAD(P)-binding Rossmann-like Domain"/>
    <property type="match status" value="1"/>
</dbReference>
<protein>
    <submittedName>
        <fullName evidence="2">Uncharacterized protein</fullName>
    </submittedName>
</protein>
<keyword evidence="1" id="KW-0472">Membrane</keyword>
<dbReference type="AlphaFoldDB" id="A0A177AQF8"/>
<gene>
    <name evidence="2" type="ORF">A3Q56_08082</name>
</gene>
<name>A0A177AQF8_9BILA</name>
<evidence type="ECO:0000256" key="1">
    <source>
        <dbReference type="SAM" id="Phobius"/>
    </source>
</evidence>
<dbReference type="InterPro" id="IPR035985">
    <property type="entry name" value="Ubiquitin-activating_enz"/>
</dbReference>
<dbReference type="GO" id="GO:0008641">
    <property type="term" value="F:ubiquitin-like modifier activating enzyme activity"/>
    <property type="evidence" value="ECO:0007669"/>
    <property type="project" value="InterPro"/>
</dbReference>